<gene>
    <name evidence="1" type="ORF">BG011_007237</name>
</gene>
<dbReference type="AlphaFoldDB" id="A0A9P6QCF2"/>
<name>A0A9P6QCF2_9FUNG</name>
<evidence type="ECO:0000313" key="1">
    <source>
        <dbReference type="EMBL" id="KAG0264203.1"/>
    </source>
</evidence>
<accession>A0A9P6QCF2</accession>
<evidence type="ECO:0000313" key="2">
    <source>
        <dbReference type="Proteomes" id="UP000726737"/>
    </source>
</evidence>
<dbReference type="EMBL" id="JAAAJA010000055">
    <property type="protein sequence ID" value="KAG0264203.1"/>
    <property type="molecule type" value="Genomic_DNA"/>
</dbReference>
<keyword evidence="2" id="KW-1185">Reference proteome</keyword>
<dbReference type="OrthoDB" id="2442852at2759"/>
<dbReference type="Proteomes" id="UP000726737">
    <property type="component" value="Unassembled WGS sequence"/>
</dbReference>
<reference evidence="1" key="1">
    <citation type="journal article" date="2020" name="Fungal Divers.">
        <title>Resolving the Mortierellaceae phylogeny through synthesis of multi-gene phylogenetics and phylogenomics.</title>
        <authorList>
            <person name="Vandepol N."/>
            <person name="Liber J."/>
            <person name="Desiro A."/>
            <person name="Na H."/>
            <person name="Kennedy M."/>
            <person name="Barry K."/>
            <person name="Grigoriev I.V."/>
            <person name="Miller A.N."/>
            <person name="O'Donnell K."/>
            <person name="Stajich J.E."/>
            <person name="Bonito G."/>
        </authorList>
    </citation>
    <scope>NUCLEOTIDE SEQUENCE</scope>
    <source>
        <strain evidence="1">KOD948</strain>
    </source>
</reference>
<proteinExistence type="predicted"/>
<protein>
    <submittedName>
        <fullName evidence="1">Uncharacterized protein</fullName>
    </submittedName>
</protein>
<organism evidence="1 2">
    <name type="scientific">Mortierella polycephala</name>
    <dbReference type="NCBI Taxonomy" id="41804"/>
    <lineage>
        <taxon>Eukaryota</taxon>
        <taxon>Fungi</taxon>
        <taxon>Fungi incertae sedis</taxon>
        <taxon>Mucoromycota</taxon>
        <taxon>Mortierellomycotina</taxon>
        <taxon>Mortierellomycetes</taxon>
        <taxon>Mortierellales</taxon>
        <taxon>Mortierellaceae</taxon>
        <taxon>Mortierella</taxon>
    </lineage>
</organism>
<comment type="caution">
    <text evidence="1">The sequence shown here is derived from an EMBL/GenBank/DDBJ whole genome shotgun (WGS) entry which is preliminary data.</text>
</comment>
<sequence>MDILMPNFLKKAALEALDKIDTTKMRSGILVAFSAILLALSCSNPVVMAQSTDECQKCVVDIVHSIPSCDGVDNSKVVSDFSEYTAKEQQCLCNLGAQGDKLTKCNDKCGGNLIPTAIEIYKTMYDMNCKDTKFADGGPSSSGSHISPSTVASLAGVAAVMSTIATIVV</sequence>